<dbReference type="GeneID" id="24442541"/>
<evidence type="ECO:0000313" key="1">
    <source>
        <dbReference type="EMBL" id="EWS71627.1"/>
    </source>
</evidence>
<gene>
    <name evidence="1" type="ORF">TTHERM_002653321</name>
</gene>
<organism evidence="1 2">
    <name type="scientific">Tetrahymena thermophila (strain SB210)</name>
    <dbReference type="NCBI Taxonomy" id="312017"/>
    <lineage>
        <taxon>Eukaryota</taxon>
        <taxon>Sar</taxon>
        <taxon>Alveolata</taxon>
        <taxon>Ciliophora</taxon>
        <taxon>Intramacronucleata</taxon>
        <taxon>Oligohymenophorea</taxon>
        <taxon>Hymenostomatida</taxon>
        <taxon>Tetrahymenina</taxon>
        <taxon>Tetrahymenidae</taxon>
        <taxon>Tetrahymena</taxon>
    </lineage>
</organism>
<sequence length="121" mass="14459">MKHKQSNSTLQTIQNLLAFQITNLQNRKIQIIFYLQTGKIILQILDRYRYFQLLYCLQKIKKEKKSKIIYFMKQEKKQIKGINSGLEGTNTALNRKQIYPKFNKITQKDNCIIRINCKKDS</sequence>
<dbReference type="InParanoid" id="W7X1W4"/>
<name>W7X1W4_TETTS</name>
<protein>
    <submittedName>
        <fullName evidence="1">Uncharacterized protein</fullName>
    </submittedName>
</protein>
<dbReference type="KEGG" id="tet:TTHERM_002653321"/>
<accession>W7X1W4</accession>
<dbReference type="AlphaFoldDB" id="W7X1W4"/>
<dbReference type="RefSeq" id="XP_012655838.1">
    <property type="nucleotide sequence ID" value="XM_012800384.1"/>
</dbReference>
<dbReference type="EMBL" id="GG662413">
    <property type="protein sequence ID" value="EWS71627.1"/>
    <property type="molecule type" value="Genomic_DNA"/>
</dbReference>
<proteinExistence type="predicted"/>
<reference evidence="2" key="1">
    <citation type="journal article" date="2006" name="PLoS Biol.">
        <title>Macronuclear genome sequence of the ciliate Tetrahymena thermophila, a model eukaryote.</title>
        <authorList>
            <person name="Eisen J.A."/>
            <person name="Coyne R.S."/>
            <person name="Wu M."/>
            <person name="Wu D."/>
            <person name="Thiagarajan M."/>
            <person name="Wortman J.R."/>
            <person name="Badger J.H."/>
            <person name="Ren Q."/>
            <person name="Amedeo P."/>
            <person name="Jones K.M."/>
            <person name="Tallon L.J."/>
            <person name="Delcher A.L."/>
            <person name="Salzberg S.L."/>
            <person name="Silva J.C."/>
            <person name="Haas B.J."/>
            <person name="Majoros W.H."/>
            <person name="Farzad M."/>
            <person name="Carlton J.M."/>
            <person name="Smith R.K. Jr."/>
            <person name="Garg J."/>
            <person name="Pearlman R.E."/>
            <person name="Karrer K.M."/>
            <person name="Sun L."/>
            <person name="Manning G."/>
            <person name="Elde N.C."/>
            <person name="Turkewitz A.P."/>
            <person name="Asai D.J."/>
            <person name="Wilkes D.E."/>
            <person name="Wang Y."/>
            <person name="Cai H."/>
            <person name="Collins K."/>
            <person name="Stewart B.A."/>
            <person name="Lee S.R."/>
            <person name="Wilamowska K."/>
            <person name="Weinberg Z."/>
            <person name="Ruzzo W.L."/>
            <person name="Wloga D."/>
            <person name="Gaertig J."/>
            <person name="Frankel J."/>
            <person name="Tsao C.-C."/>
            <person name="Gorovsky M.A."/>
            <person name="Keeling P.J."/>
            <person name="Waller R.F."/>
            <person name="Patron N.J."/>
            <person name="Cherry J.M."/>
            <person name="Stover N.A."/>
            <person name="Krieger C.J."/>
            <person name="del Toro C."/>
            <person name="Ryder H.F."/>
            <person name="Williamson S.C."/>
            <person name="Barbeau R.A."/>
            <person name="Hamilton E.P."/>
            <person name="Orias E."/>
        </authorList>
    </citation>
    <scope>NUCLEOTIDE SEQUENCE [LARGE SCALE GENOMIC DNA]</scope>
    <source>
        <strain evidence="2">SB210</strain>
    </source>
</reference>
<evidence type="ECO:0000313" key="2">
    <source>
        <dbReference type="Proteomes" id="UP000009168"/>
    </source>
</evidence>
<dbReference type="Proteomes" id="UP000009168">
    <property type="component" value="Unassembled WGS sequence"/>
</dbReference>
<keyword evidence="2" id="KW-1185">Reference proteome</keyword>